<evidence type="ECO:0008006" key="6">
    <source>
        <dbReference type="Google" id="ProtNLM"/>
    </source>
</evidence>
<dbReference type="RefSeq" id="WP_073492247.1">
    <property type="nucleotide sequence ID" value="NZ_FRBI01000001.1"/>
</dbReference>
<dbReference type="STRING" id="310782.SAMN05216499_10139"/>
<keyword evidence="3" id="KW-0812">Transmembrane</keyword>
<accession>A0A1M6TGY9</accession>
<evidence type="ECO:0000256" key="3">
    <source>
        <dbReference type="SAM" id="Phobius"/>
    </source>
</evidence>
<keyword evidence="1" id="KW-0175">Coiled coil</keyword>
<feature type="compositionally biased region" description="Basic and acidic residues" evidence="2">
    <location>
        <begin position="215"/>
        <end position="229"/>
    </location>
</feature>
<protein>
    <recommendedName>
        <fullName evidence="6">DUF2637 domain-containing protein</fullName>
    </recommendedName>
</protein>
<name>A0A1M6TGY9_9ACTN</name>
<keyword evidence="3" id="KW-0472">Membrane</keyword>
<evidence type="ECO:0000256" key="1">
    <source>
        <dbReference type="SAM" id="Coils"/>
    </source>
</evidence>
<dbReference type="OrthoDB" id="3869421at2"/>
<sequence length="409" mass="44345">MSYREERRADQAAERADNREDRRLLLEAQLKAKEIDAENRRRDSDAKAELVRRDAAEKRRLKQAERKARESAREAKKAASAVKRAKVVGWLRTNPATLFVAFVMVASIVPAVISQVGALSGAGVFGPMAGLLAAMLEGGAWAITFMGKQAEDAGRETRKYRAATWLTACVAAAVNLWHGLEQYAAHPWVAFVLAGSSLFAIYVWDMKTHGSHGRTKAEKKEQAAREKHAADRRKHHKDIAREADRLLSAMPYGSITEEEAFAAAWRIHRGAEPGMSAELYATATNSRVQLGAAFELGEHVRPELLRTGLLASALNPLPDAMPTLGRVTPLTALRAPEQGAGAVPIGMEKPQVESQVPPASKTPSKTRAKAAGGTPVPPRRRKGDTPSFHPAARVAAAETARRAVTARAS</sequence>
<evidence type="ECO:0000256" key="2">
    <source>
        <dbReference type="SAM" id="MobiDB-lite"/>
    </source>
</evidence>
<feature type="region of interest" description="Disordered" evidence="2">
    <location>
        <begin position="212"/>
        <end position="237"/>
    </location>
</feature>
<feature type="transmembrane region" description="Helical" evidence="3">
    <location>
        <begin position="96"/>
        <end position="118"/>
    </location>
</feature>
<feature type="coiled-coil region" evidence="1">
    <location>
        <begin position="47"/>
        <end position="81"/>
    </location>
</feature>
<feature type="region of interest" description="Disordered" evidence="2">
    <location>
        <begin position="1"/>
        <end position="20"/>
    </location>
</feature>
<evidence type="ECO:0000313" key="4">
    <source>
        <dbReference type="EMBL" id="SHK56106.1"/>
    </source>
</evidence>
<dbReference type="EMBL" id="FRBI01000001">
    <property type="protein sequence ID" value="SHK56106.1"/>
    <property type="molecule type" value="Genomic_DNA"/>
</dbReference>
<organism evidence="4 5">
    <name type="scientific">Actinacidiphila paucisporea</name>
    <dbReference type="NCBI Taxonomy" id="310782"/>
    <lineage>
        <taxon>Bacteria</taxon>
        <taxon>Bacillati</taxon>
        <taxon>Actinomycetota</taxon>
        <taxon>Actinomycetes</taxon>
        <taxon>Kitasatosporales</taxon>
        <taxon>Streptomycetaceae</taxon>
        <taxon>Actinacidiphila</taxon>
    </lineage>
</organism>
<gene>
    <name evidence="4" type="ORF">SAMN05216499_10139</name>
</gene>
<dbReference type="AlphaFoldDB" id="A0A1M6TGY9"/>
<feature type="transmembrane region" description="Helical" evidence="3">
    <location>
        <begin position="186"/>
        <end position="204"/>
    </location>
</feature>
<feature type="region of interest" description="Disordered" evidence="2">
    <location>
        <begin position="345"/>
        <end position="409"/>
    </location>
</feature>
<feature type="transmembrane region" description="Helical" evidence="3">
    <location>
        <begin position="163"/>
        <end position="180"/>
    </location>
</feature>
<keyword evidence="3" id="KW-1133">Transmembrane helix</keyword>
<proteinExistence type="predicted"/>
<dbReference type="Proteomes" id="UP000184111">
    <property type="component" value="Unassembled WGS sequence"/>
</dbReference>
<feature type="compositionally biased region" description="Low complexity" evidence="2">
    <location>
        <begin position="391"/>
        <end position="409"/>
    </location>
</feature>
<reference evidence="4 5" key="1">
    <citation type="submission" date="2016-11" db="EMBL/GenBank/DDBJ databases">
        <authorList>
            <person name="Jaros S."/>
            <person name="Januszkiewicz K."/>
            <person name="Wedrychowicz H."/>
        </authorList>
    </citation>
    <scope>NUCLEOTIDE SEQUENCE [LARGE SCALE GENOMIC DNA]</scope>
    <source>
        <strain evidence="4 5">CGMCC 4.2025</strain>
    </source>
</reference>
<keyword evidence="5" id="KW-1185">Reference proteome</keyword>
<evidence type="ECO:0000313" key="5">
    <source>
        <dbReference type="Proteomes" id="UP000184111"/>
    </source>
</evidence>
<feature type="transmembrane region" description="Helical" evidence="3">
    <location>
        <begin position="124"/>
        <end position="143"/>
    </location>
</feature>